<reference evidence="3" key="1">
    <citation type="journal article" date="2019" name="Int. J. Syst. Evol. Microbiol.">
        <title>The Global Catalogue of Microorganisms (GCM) 10K type strain sequencing project: providing services to taxonomists for standard genome sequencing and annotation.</title>
        <authorList>
            <consortium name="The Broad Institute Genomics Platform"/>
            <consortium name="The Broad Institute Genome Sequencing Center for Infectious Disease"/>
            <person name="Wu L."/>
            <person name="Ma J."/>
        </authorList>
    </citation>
    <scope>NUCLEOTIDE SEQUENCE [LARGE SCALE GENOMIC DNA]</scope>
    <source>
        <strain evidence="3">JCM 12125</strain>
    </source>
</reference>
<dbReference type="PANTHER" id="PTHR30386:SF28">
    <property type="entry name" value="EXPORTED PROTEIN"/>
    <property type="match status" value="1"/>
</dbReference>
<dbReference type="EMBL" id="JBHSLF010000006">
    <property type="protein sequence ID" value="MFC5342942.1"/>
    <property type="molecule type" value="Genomic_DNA"/>
</dbReference>
<dbReference type="InterPro" id="IPR050739">
    <property type="entry name" value="MFP"/>
</dbReference>
<evidence type="ECO:0000256" key="1">
    <source>
        <dbReference type="SAM" id="Phobius"/>
    </source>
</evidence>
<keyword evidence="3" id="KW-1185">Reference proteome</keyword>
<keyword evidence="1" id="KW-1133">Transmembrane helix</keyword>
<keyword evidence="1" id="KW-0472">Membrane</keyword>
<organism evidence="2 3">
    <name type="scientific">Brevundimonas staleyi</name>
    <dbReference type="NCBI Taxonomy" id="74326"/>
    <lineage>
        <taxon>Bacteria</taxon>
        <taxon>Pseudomonadati</taxon>
        <taxon>Pseudomonadota</taxon>
        <taxon>Alphaproteobacteria</taxon>
        <taxon>Caulobacterales</taxon>
        <taxon>Caulobacteraceae</taxon>
        <taxon>Brevundimonas</taxon>
    </lineage>
</organism>
<keyword evidence="1" id="KW-0812">Transmembrane</keyword>
<evidence type="ECO:0000313" key="3">
    <source>
        <dbReference type="Proteomes" id="UP001596152"/>
    </source>
</evidence>
<dbReference type="RefSeq" id="WP_374039531.1">
    <property type="nucleotide sequence ID" value="NZ_CP169083.1"/>
</dbReference>
<dbReference type="PANTHER" id="PTHR30386">
    <property type="entry name" value="MEMBRANE FUSION SUBUNIT OF EMRAB-TOLC MULTIDRUG EFFLUX PUMP"/>
    <property type="match status" value="1"/>
</dbReference>
<dbReference type="Gene3D" id="2.40.30.170">
    <property type="match status" value="1"/>
</dbReference>
<name>A0ABW0FMR6_9CAUL</name>
<evidence type="ECO:0000313" key="2">
    <source>
        <dbReference type="EMBL" id="MFC5342942.1"/>
    </source>
</evidence>
<protein>
    <submittedName>
        <fullName evidence="2">HlyD family secretion protein</fullName>
    </submittedName>
</protein>
<gene>
    <name evidence="2" type="ORF">ACFPIE_03385</name>
</gene>
<proteinExistence type="predicted"/>
<accession>A0ABW0FMR6</accession>
<feature type="transmembrane region" description="Helical" evidence="1">
    <location>
        <begin position="21"/>
        <end position="54"/>
    </location>
</feature>
<sequence>MKLELFRPEARRVPRQRLEGAVVLATPPSSLAMTAFIAALVGCLVLGAAFVPIYRSERAVGWIVPTEGFVRLAAQRAGFVSHIAVEEGDPIEAGEPLVAVRTSSEGEGQDSAGRLEETMSAQARADTQTARASAARLRLEHGQVERRVGMLNATLAESANRLDLQRQRLTIAEAELRRGEEIASKGFLPTRELEARRASALAAAQELSATRQAQIATEMEIADARARLRAIAEDLSLAQAEAERSATTLARQVITTRSDAGYTIASTVSGSVGVLPVALGQALSAGDVVAVLLPGTDALEAEVFVSSAASASLRIGLPVTLEVDGVASGWTTPLRGRVNRISTATLRPDDLPFTMNELDGPLYRLTLAMDDPEGKALRPGMRLRARIMTERMTLLQWAFTRRGGSSR</sequence>
<dbReference type="Proteomes" id="UP001596152">
    <property type="component" value="Unassembled WGS sequence"/>
</dbReference>
<comment type="caution">
    <text evidence="2">The sequence shown here is derived from an EMBL/GenBank/DDBJ whole genome shotgun (WGS) entry which is preliminary data.</text>
</comment>
<dbReference type="PRINTS" id="PR01490">
    <property type="entry name" value="RTXTOXIND"/>
</dbReference>